<comment type="caution">
    <text evidence="1">The sequence shown here is derived from an EMBL/GenBank/DDBJ whole genome shotgun (WGS) entry which is preliminary data.</text>
</comment>
<evidence type="ECO:0000313" key="1">
    <source>
        <dbReference type="EMBL" id="MBW0541344.1"/>
    </source>
</evidence>
<gene>
    <name evidence="1" type="ORF">O181_081059</name>
</gene>
<accession>A0A9Q3IJR8</accession>
<dbReference type="EMBL" id="AVOT02046015">
    <property type="protein sequence ID" value="MBW0541344.1"/>
    <property type="molecule type" value="Genomic_DNA"/>
</dbReference>
<keyword evidence="2" id="KW-1185">Reference proteome</keyword>
<protein>
    <submittedName>
        <fullName evidence="1">Uncharacterized protein</fullName>
    </submittedName>
</protein>
<dbReference type="AlphaFoldDB" id="A0A9Q3IJR8"/>
<dbReference type="Proteomes" id="UP000765509">
    <property type="component" value="Unassembled WGS sequence"/>
</dbReference>
<evidence type="ECO:0000313" key="2">
    <source>
        <dbReference type="Proteomes" id="UP000765509"/>
    </source>
</evidence>
<reference evidence="1" key="1">
    <citation type="submission" date="2021-03" db="EMBL/GenBank/DDBJ databases">
        <title>Draft genome sequence of rust myrtle Austropuccinia psidii MF-1, a brazilian biotype.</title>
        <authorList>
            <person name="Quecine M.C."/>
            <person name="Pachon D.M.R."/>
            <person name="Bonatelli M.L."/>
            <person name="Correr F.H."/>
            <person name="Franceschini L.M."/>
            <person name="Leite T.F."/>
            <person name="Margarido G.R.A."/>
            <person name="Almeida C.A."/>
            <person name="Ferrarezi J.A."/>
            <person name="Labate C.A."/>
        </authorList>
    </citation>
    <scope>NUCLEOTIDE SEQUENCE</scope>
    <source>
        <strain evidence="1">MF-1</strain>
    </source>
</reference>
<name>A0A9Q3IJR8_9BASI</name>
<dbReference type="PROSITE" id="PS51257">
    <property type="entry name" value="PROKAR_LIPOPROTEIN"/>
    <property type="match status" value="1"/>
</dbReference>
<organism evidence="1 2">
    <name type="scientific">Austropuccinia psidii MF-1</name>
    <dbReference type="NCBI Taxonomy" id="1389203"/>
    <lineage>
        <taxon>Eukaryota</taxon>
        <taxon>Fungi</taxon>
        <taxon>Dikarya</taxon>
        <taxon>Basidiomycota</taxon>
        <taxon>Pucciniomycotina</taxon>
        <taxon>Pucciniomycetes</taxon>
        <taxon>Pucciniales</taxon>
        <taxon>Sphaerophragmiaceae</taxon>
        <taxon>Austropuccinia</taxon>
    </lineage>
</organism>
<proteinExistence type="predicted"/>
<sequence>MPLWQRPHTPLTHPQLTILMLTSCPPNMPPTLPHTGLILSTAYHPYTPSLASRYSSNATLTPPHLHLVFSATYHPYTSILDP</sequence>